<reference evidence="2" key="1">
    <citation type="submission" date="2016-10" db="EMBL/GenBank/DDBJ databases">
        <authorList>
            <person name="Varghese N."/>
            <person name="Submissions S."/>
        </authorList>
    </citation>
    <scope>NUCLEOTIDE SEQUENCE [LARGE SCALE GENOMIC DNA]</scope>
    <source>
        <strain evidence="2">DSM 18130</strain>
    </source>
</reference>
<dbReference type="STRING" id="332999.SAMN04488511_10927"/>
<gene>
    <name evidence="1" type="ORF">SAMN04488511_10927</name>
</gene>
<protein>
    <submittedName>
        <fullName evidence="1">Uncharacterized protein</fullName>
    </submittedName>
</protein>
<dbReference type="RefSeq" id="WP_090983871.1">
    <property type="nucleotide sequence ID" value="NZ_FOJM01000009.1"/>
</dbReference>
<name>A0A1I0TGZ6_9SPHI</name>
<dbReference type="AlphaFoldDB" id="A0A1I0TGZ6"/>
<sequence>MNKEQLFWDWFKANEAQFFFLNQINDTNEKERILEEFLHHLHKYCDQLFFEIGGDPNDKQDLIITAEGNSALFDKVETLVNQAPLLEYWNLIALKPAIGNGTIEYNEIKLDPHTIYFIPLSSNASKKIGIRLYIEDYDPANLKDFLTAAYFLLDNILGERSNALDIGHLEIESLNVHTKREELIELVKLPKYIKWKRAQAET</sequence>
<evidence type="ECO:0000313" key="1">
    <source>
        <dbReference type="EMBL" id="SFA50246.1"/>
    </source>
</evidence>
<keyword evidence="2" id="KW-1185">Reference proteome</keyword>
<dbReference type="OrthoDB" id="9151249at2"/>
<organism evidence="1 2">
    <name type="scientific">Pedobacter suwonensis</name>
    <dbReference type="NCBI Taxonomy" id="332999"/>
    <lineage>
        <taxon>Bacteria</taxon>
        <taxon>Pseudomonadati</taxon>
        <taxon>Bacteroidota</taxon>
        <taxon>Sphingobacteriia</taxon>
        <taxon>Sphingobacteriales</taxon>
        <taxon>Sphingobacteriaceae</taxon>
        <taxon>Pedobacter</taxon>
    </lineage>
</organism>
<evidence type="ECO:0000313" key="2">
    <source>
        <dbReference type="Proteomes" id="UP000198836"/>
    </source>
</evidence>
<proteinExistence type="predicted"/>
<dbReference type="EMBL" id="FOJM01000009">
    <property type="protein sequence ID" value="SFA50246.1"/>
    <property type="molecule type" value="Genomic_DNA"/>
</dbReference>
<accession>A0A1I0TGZ6</accession>
<dbReference type="Proteomes" id="UP000198836">
    <property type="component" value="Unassembled WGS sequence"/>
</dbReference>